<organism evidence="1 2">
    <name type="scientific">Candidatus Competibacter phosphatis</name>
    <dbReference type="NCBI Taxonomy" id="221280"/>
    <lineage>
        <taxon>Bacteria</taxon>
        <taxon>Pseudomonadati</taxon>
        <taxon>Pseudomonadota</taxon>
        <taxon>Gammaproteobacteria</taxon>
        <taxon>Candidatus Competibacteraceae</taxon>
        <taxon>Candidatus Competibacter</taxon>
    </lineage>
</organism>
<evidence type="ECO:0000313" key="1">
    <source>
        <dbReference type="EMBL" id="NMQ20910.1"/>
    </source>
</evidence>
<accession>A0ABX1TSJ4</accession>
<proteinExistence type="predicted"/>
<dbReference type="EMBL" id="SPMZ01000069">
    <property type="protein sequence ID" value="NMQ20910.1"/>
    <property type="molecule type" value="Genomic_DNA"/>
</dbReference>
<comment type="caution">
    <text evidence="1">The sequence shown here is derived from an EMBL/GenBank/DDBJ whole genome shotgun (WGS) entry which is preliminary data.</text>
</comment>
<evidence type="ECO:0000313" key="2">
    <source>
        <dbReference type="Proteomes" id="UP000760480"/>
    </source>
</evidence>
<name>A0ABX1TSJ4_9GAMM</name>
<dbReference type="Proteomes" id="UP000760480">
    <property type="component" value="Unassembled WGS sequence"/>
</dbReference>
<keyword evidence="2" id="KW-1185">Reference proteome</keyword>
<sequence length="109" mass="12820">MKSKRLGLIIFEIEKRERGSAYVLQKSCLENYYHPKAFERTYGLASESFPTIASDDNAKELIKKYKKNHGVTINVKEKNNFDVFSKMTKKEWEEVVEPQLIRFLRSIVT</sequence>
<protein>
    <submittedName>
        <fullName evidence="1">Uncharacterized protein</fullName>
    </submittedName>
</protein>
<gene>
    <name evidence="1" type="ORF">E4P82_17975</name>
</gene>
<dbReference type="RefSeq" id="WP_169250181.1">
    <property type="nucleotide sequence ID" value="NZ_SPMZ01000069.1"/>
</dbReference>
<reference evidence="1 2" key="1">
    <citation type="submission" date="2019-03" db="EMBL/GenBank/DDBJ databases">
        <title>Metabolic reconstructions from genomes of highly enriched 'Candidatus Accumulibacter' and 'Candidatus Competibacter' bioreactor populations.</title>
        <authorList>
            <person name="Annavajhala M.K."/>
            <person name="Welles L."/>
            <person name="Abbas B."/>
            <person name="Sorokin D."/>
            <person name="Park H."/>
            <person name="Van Loosdrecht M."/>
            <person name="Chandran K."/>
        </authorList>
    </citation>
    <scope>NUCLEOTIDE SEQUENCE [LARGE SCALE GENOMIC DNA]</scope>
    <source>
        <strain evidence="1 2">SBR_G</strain>
    </source>
</reference>